<feature type="compositionally biased region" description="Polar residues" evidence="1">
    <location>
        <begin position="1"/>
        <end position="11"/>
    </location>
</feature>
<sequence>MDWRSIGTSFVPSLEEKPSYTSAQPLPLLTEKGNDKPPKYSRWQYVVGVASEDQSVLLQKLEESKEGSVRGDSRHTQPLAILDTTTRKTRYYDSPSCMSDGNGIIKERTKSYKELTLDPTVTPLLDAWLRYIRAKAGELVLKLQNNKAGVPESMLTRLTITQELEVAAQNCELLHKLSGIVKVTGNLEWCGVKDSAAVAYMFIAILFYKKMLVPTFDEVLDAIKWIKTWSNDYLRVDQLRHELTTHMHRLVSTEPVYWEYMSGTVIQAPMEHSRFLKVASVFFNHLTRMADMDIAPRDNIEKSMVVLLTECFIPRLLASGYHDVAVNVIRHWLAYNMLGNNSCDVFANISKHDLLHSLSIVQRQSNVDKIALMDLCEAVDAFLKESNQSQRVELGYLKPLDYCQVGPVDVVQLPIKVFKLSKQNSNELLFRILELFGSESVDRLPSDSRWYNFVKSTVVNTFCARMFRALVLLHAVVVTPEVKILSCLLMRACQRKEISKKILQLNIKDPDLWATYAATTTDVAESQIVYKEAVGVFPSHVPLLVEWLMFCLEHDSERVNEALISLRKELDGIRGTQASTSADNHAHCDVLDAITPSRACGAALVWLLVNRHRLHEQRYITDWRAMVYGLREYEVWVVLRALCLCAPPKLAQQLAEPIVRTYRNNETITALYVEHCIARVDKPAIRRLVSDYLMRPFVSMATRHIAHFTNCSRGKNFDGGIRLMLLSRVDLSGNVLRSIVEEPMPFKLPSVRILLHALKNTARTCDTVQLVAKHCSFSKALWLILAEHLPASSNIIEEDMRANGIKL</sequence>
<organism evidence="2 3">
    <name type="scientific">Babesia ovata</name>
    <dbReference type="NCBI Taxonomy" id="189622"/>
    <lineage>
        <taxon>Eukaryota</taxon>
        <taxon>Sar</taxon>
        <taxon>Alveolata</taxon>
        <taxon>Apicomplexa</taxon>
        <taxon>Aconoidasida</taxon>
        <taxon>Piroplasmida</taxon>
        <taxon>Babesiidae</taxon>
        <taxon>Babesia</taxon>
    </lineage>
</organism>
<keyword evidence="3" id="KW-1185">Reference proteome</keyword>
<feature type="region of interest" description="Disordered" evidence="1">
    <location>
        <begin position="1"/>
        <end position="37"/>
    </location>
</feature>
<protein>
    <submittedName>
        <fullName evidence="2">Primosome assembly protein, putative</fullName>
    </submittedName>
</protein>
<dbReference type="GeneID" id="39875171"/>
<comment type="caution">
    <text evidence="2">The sequence shown here is derived from an EMBL/GenBank/DDBJ whole genome shotgun (WGS) entry which is preliminary data.</text>
</comment>
<dbReference type="RefSeq" id="XP_028867644.1">
    <property type="nucleotide sequence ID" value="XM_029011811.1"/>
</dbReference>
<proteinExistence type="predicted"/>
<dbReference type="EMBL" id="BDSA01000003">
    <property type="protein sequence ID" value="GBE61401.1"/>
    <property type="molecule type" value="Genomic_DNA"/>
</dbReference>
<evidence type="ECO:0000313" key="3">
    <source>
        <dbReference type="Proteomes" id="UP000236319"/>
    </source>
</evidence>
<dbReference type="OrthoDB" id="364314at2759"/>
<name>A0A2H6KEH9_9APIC</name>
<dbReference type="Proteomes" id="UP000236319">
    <property type="component" value="Unassembled WGS sequence"/>
</dbReference>
<evidence type="ECO:0000256" key="1">
    <source>
        <dbReference type="SAM" id="MobiDB-lite"/>
    </source>
</evidence>
<evidence type="ECO:0000313" key="2">
    <source>
        <dbReference type="EMBL" id="GBE61401.1"/>
    </source>
</evidence>
<accession>A0A2H6KEH9</accession>
<reference evidence="2 3" key="1">
    <citation type="journal article" date="2017" name="BMC Genomics">
        <title>Whole-genome assembly of Babesia ovata and comparative genomics between closely related pathogens.</title>
        <authorList>
            <person name="Yamagishi J."/>
            <person name="Asada M."/>
            <person name="Hakimi H."/>
            <person name="Tanaka T.Q."/>
            <person name="Sugimoto C."/>
            <person name="Kawazu S."/>
        </authorList>
    </citation>
    <scope>NUCLEOTIDE SEQUENCE [LARGE SCALE GENOMIC DNA]</scope>
    <source>
        <strain evidence="2 3">Miyake</strain>
    </source>
</reference>
<gene>
    <name evidence="2" type="ORF">BOVATA_028940</name>
</gene>
<dbReference type="AlphaFoldDB" id="A0A2H6KEH9"/>
<dbReference type="VEuPathDB" id="PiroplasmaDB:BOVATA_028940"/>